<dbReference type="EMBL" id="CP060096">
    <property type="protein sequence ID" value="QSZ28162.1"/>
    <property type="molecule type" value="Genomic_DNA"/>
</dbReference>
<feature type="domain" description="Radical SAM core" evidence="10">
    <location>
        <begin position="1"/>
        <end position="226"/>
    </location>
</feature>
<dbReference type="GO" id="GO:0051539">
    <property type="term" value="F:4 iron, 4 sulfur cluster binding"/>
    <property type="evidence" value="ECO:0007669"/>
    <property type="project" value="UniProtKB-UniRule"/>
</dbReference>
<dbReference type="SFLD" id="SFLDG01065">
    <property type="entry name" value="anaerobic_coproporphyrinogen-I"/>
    <property type="match status" value="1"/>
</dbReference>
<dbReference type="Gene3D" id="3.20.20.70">
    <property type="entry name" value="Aldolase class I"/>
    <property type="match status" value="1"/>
</dbReference>
<dbReference type="PROSITE" id="PS51918">
    <property type="entry name" value="RADICAL_SAM"/>
    <property type="match status" value="1"/>
</dbReference>
<dbReference type="GO" id="GO:0005737">
    <property type="term" value="C:cytoplasm"/>
    <property type="evidence" value="ECO:0007669"/>
    <property type="project" value="UniProtKB-SubCell"/>
</dbReference>
<dbReference type="GO" id="GO:0006779">
    <property type="term" value="P:porphyrin-containing compound biosynthetic process"/>
    <property type="evidence" value="ECO:0007669"/>
    <property type="project" value="InterPro"/>
</dbReference>
<dbReference type="InterPro" id="IPR010723">
    <property type="entry name" value="HemN_C"/>
</dbReference>
<reference evidence="11" key="1">
    <citation type="submission" date="2020-08" db="EMBL/GenBank/DDBJ databases">
        <title>Genomic insights into the carbon and energy metabolism of the first obligate autotrophic acetogenic bacterium Aceticella autotrophica gen. nov., sp. nov.</title>
        <authorList>
            <person name="Toshchakov S.V."/>
            <person name="Elcheninov A.G."/>
            <person name="Kublanov I.V."/>
            <person name="Frolov E.N."/>
            <person name="Lebedinsky A.V."/>
        </authorList>
    </citation>
    <scope>NUCLEOTIDE SEQUENCE</scope>
    <source>
        <strain evidence="11">3443-3Ac</strain>
    </source>
</reference>
<accession>A0A975AXA4</accession>
<proteinExistence type="inferred from homology"/>
<evidence type="ECO:0000256" key="3">
    <source>
        <dbReference type="ARBA" id="ARBA00022617"/>
    </source>
</evidence>
<dbReference type="Pfam" id="PF06969">
    <property type="entry name" value="HemN_C"/>
    <property type="match status" value="1"/>
</dbReference>
<protein>
    <recommendedName>
        <fullName evidence="2 9">Heme chaperone HemW</fullName>
    </recommendedName>
</protein>
<dbReference type="Pfam" id="PF04055">
    <property type="entry name" value="Radical_SAM"/>
    <property type="match status" value="1"/>
</dbReference>
<dbReference type="PANTHER" id="PTHR13932">
    <property type="entry name" value="COPROPORPHYRINIGEN III OXIDASE"/>
    <property type="match status" value="1"/>
</dbReference>
<keyword evidence="6 9" id="KW-0408">Iron</keyword>
<keyword evidence="8 9" id="KW-0143">Chaperone</keyword>
<sequence>MTETGIYIHIPFCKKKCFYCDFNSYTGCESLYYVYTDALKKEIALRKDTLFNTVSSIFIGGGTPNVLSAECIKEILYMIYRYFNVMSDAEITIELNPGLITEERLRIYQEIGINRISIGLQAWQNRLLKKIGRLHTIEDFIENYRISRKYFSNINIDLIYALPGQTFEDWKETLSKVVELKPNHISCYGFILEKDTVFYNLYIKGKLKMPSDDFEIDLFHYTIDFLQKCGYNHYEISNYAINSYECRHNILYWKDMQYIGFGAGAYSFDGDKRTGNIKGIKEYIEMINNKRIAIIEEEQLKKKDKMSEFMFLGLRMMEGVNDREFKHRFSKSMFLVYKDAINKNIDLNLLMREGDRVYLTLKGMDVSNNVFEDFLI</sequence>
<evidence type="ECO:0000259" key="10">
    <source>
        <dbReference type="PROSITE" id="PS51918"/>
    </source>
</evidence>
<dbReference type="InterPro" id="IPR004559">
    <property type="entry name" value="HemW-like"/>
</dbReference>
<evidence type="ECO:0000256" key="1">
    <source>
        <dbReference type="ARBA" id="ARBA00006100"/>
    </source>
</evidence>
<keyword evidence="9" id="KW-0004">4Fe-4S</keyword>
<evidence type="ECO:0000256" key="4">
    <source>
        <dbReference type="ARBA" id="ARBA00022691"/>
    </source>
</evidence>
<evidence type="ECO:0000256" key="9">
    <source>
        <dbReference type="RuleBase" id="RU364116"/>
    </source>
</evidence>
<keyword evidence="12" id="KW-1185">Reference proteome</keyword>
<dbReference type="NCBIfam" id="TIGR00539">
    <property type="entry name" value="hemN_rel"/>
    <property type="match status" value="1"/>
</dbReference>
<dbReference type="SMART" id="SM00729">
    <property type="entry name" value="Elp3"/>
    <property type="match status" value="1"/>
</dbReference>
<evidence type="ECO:0000256" key="6">
    <source>
        <dbReference type="ARBA" id="ARBA00023004"/>
    </source>
</evidence>
<keyword evidence="3 9" id="KW-0349">Heme</keyword>
<organism evidence="11 12">
    <name type="scientific">Aceticella autotrophica</name>
    <dbReference type="NCBI Taxonomy" id="2755338"/>
    <lineage>
        <taxon>Bacteria</taxon>
        <taxon>Bacillati</taxon>
        <taxon>Bacillota</taxon>
        <taxon>Clostridia</taxon>
        <taxon>Thermoanaerobacterales</taxon>
        <taxon>Thermoanaerobacteraceae</taxon>
        <taxon>Aceticella</taxon>
    </lineage>
</organism>
<evidence type="ECO:0000313" key="11">
    <source>
        <dbReference type="EMBL" id="QSZ28162.1"/>
    </source>
</evidence>
<dbReference type="RefSeq" id="WP_284680901.1">
    <property type="nucleotide sequence ID" value="NZ_CP060096.1"/>
</dbReference>
<dbReference type="SFLD" id="SFLDF00288">
    <property type="entry name" value="HemN-like__clustered_with_nucl"/>
    <property type="match status" value="1"/>
</dbReference>
<comment type="subcellular location">
    <subcellularLocation>
        <location evidence="9">Cytoplasm</location>
    </subcellularLocation>
</comment>
<evidence type="ECO:0000256" key="2">
    <source>
        <dbReference type="ARBA" id="ARBA00017228"/>
    </source>
</evidence>
<keyword evidence="4 9" id="KW-0949">S-adenosyl-L-methionine</keyword>
<keyword evidence="9" id="KW-0963">Cytoplasm</keyword>
<comment type="function">
    <text evidence="9">Probably acts as a heme chaperone, transferring heme to an unknown acceptor. Binds one molecule of heme per monomer, possibly covalently. Binds 1 [4Fe-4S] cluster. The cluster is coordinated with 3 cysteines and an exchangeable S-adenosyl-L-methionine.</text>
</comment>
<dbReference type="InterPro" id="IPR058240">
    <property type="entry name" value="rSAM_sf"/>
</dbReference>
<dbReference type="SUPFAM" id="SSF102114">
    <property type="entry name" value="Radical SAM enzymes"/>
    <property type="match status" value="1"/>
</dbReference>
<evidence type="ECO:0000256" key="8">
    <source>
        <dbReference type="ARBA" id="ARBA00023186"/>
    </source>
</evidence>
<keyword evidence="5 9" id="KW-0479">Metal-binding</keyword>
<name>A0A975AXA4_9THEO</name>
<dbReference type="GO" id="GO:0004109">
    <property type="term" value="F:coproporphyrinogen oxidase activity"/>
    <property type="evidence" value="ECO:0007669"/>
    <property type="project" value="InterPro"/>
</dbReference>
<dbReference type="AlphaFoldDB" id="A0A975AXA4"/>
<evidence type="ECO:0000313" key="12">
    <source>
        <dbReference type="Proteomes" id="UP000671913"/>
    </source>
</evidence>
<dbReference type="InterPro" id="IPR034505">
    <property type="entry name" value="Coproporphyrinogen-III_oxidase"/>
</dbReference>
<dbReference type="InterPro" id="IPR006638">
    <property type="entry name" value="Elp3/MiaA/NifB-like_rSAM"/>
</dbReference>
<gene>
    <name evidence="11" type="ORF">ACETAC_04750</name>
</gene>
<comment type="similarity">
    <text evidence="1">Belongs to the anaerobic coproporphyrinogen-III oxidase family. HemW subfamily.</text>
</comment>
<dbReference type="GO" id="GO:0046872">
    <property type="term" value="F:metal ion binding"/>
    <property type="evidence" value="ECO:0007669"/>
    <property type="project" value="UniProtKB-UniRule"/>
</dbReference>
<dbReference type="SFLD" id="SFLDF00562">
    <property type="entry name" value="HemN-like__clustered_with_heat"/>
    <property type="match status" value="1"/>
</dbReference>
<dbReference type="CDD" id="cd01335">
    <property type="entry name" value="Radical_SAM"/>
    <property type="match status" value="1"/>
</dbReference>
<dbReference type="PANTHER" id="PTHR13932:SF5">
    <property type="entry name" value="RADICAL S-ADENOSYL METHIONINE DOMAIN-CONTAINING PROTEIN 1, MITOCHONDRIAL"/>
    <property type="match status" value="1"/>
</dbReference>
<dbReference type="KEGG" id="aaut:ACETAC_04750"/>
<dbReference type="Proteomes" id="UP000671913">
    <property type="component" value="Chromosome"/>
</dbReference>
<dbReference type="SFLD" id="SFLDS00029">
    <property type="entry name" value="Radical_SAM"/>
    <property type="match status" value="1"/>
</dbReference>
<dbReference type="InterPro" id="IPR013785">
    <property type="entry name" value="Aldolase_TIM"/>
</dbReference>
<keyword evidence="7 9" id="KW-0411">Iron-sulfur</keyword>
<evidence type="ECO:0000256" key="5">
    <source>
        <dbReference type="ARBA" id="ARBA00022723"/>
    </source>
</evidence>
<dbReference type="InterPro" id="IPR007197">
    <property type="entry name" value="rSAM"/>
</dbReference>
<dbReference type="SFLD" id="SFLDG01082">
    <property type="entry name" value="B12-binding_domain_containing"/>
    <property type="match status" value="1"/>
</dbReference>
<evidence type="ECO:0000256" key="7">
    <source>
        <dbReference type="ARBA" id="ARBA00023014"/>
    </source>
</evidence>